<evidence type="ECO:0000313" key="8">
    <source>
        <dbReference type="Proteomes" id="UP000198648"/>
    </source>
</evidence>
<keyword evidence="2 7" id="KW-0645">Protease</keyword>
<dbReference type="SUPFAM" id="SSF52096">
    <property type="entry name" value="ClpP/crotonase"/>
    <property type="match status" value="1"/>
</dbReference>
<dbReference type="GO" id="GO:0006508">
    <property type="term" value="P:proteolysis"/>
    <property type="evidence" value="ECO:0007669"/>
    <property type="project" value="UniProtKB-KW"/>
</dbReference>
<dbReference type="InterPro" id="IPR040573">
    <property type="entry name" value="TSP_N"/>
</dbReference>
<dbReference type="SMART" id="SM00245">
    <property type="entry name" value="TSPc"/>
    <property type="match status" value="1"/>
</dbReference>
<sequence length="674" mass="77943">MKKAFLFFILVSYFSFAQDAETACKTLNKINNLLQTEHYKPKAVNDSLSKALFSDFFNRIDSDIAFFTKKEIESLKKHELKIDDYIISSKCEFLEEIFIFYKSGIERNKKIIEQLQLENYASDTSDTIYLSRGKRDFFKDEATLKKVLKKRIVFDIFQEISKLSKNKDSLIAKINSLKTSAKEKVFANQFCKINNLLNDSKLKEKFYADFYKTFCEYFDPHTNYFSNIEKNEFTTALNSNDNSLGIIIEINEDDEFFVQKIITGTSAYNDKKISVGDQILNFETNEEKIEINCGTTEKINTILNDSKAYNLKVTFRKKDGSIYTSTLEKNKIKNYQNTVYSLIVENESKYGYIKIPSFYYDELGTNPVSNDLFKEIFKLKEEKIKGLIIDLEFNGGGSIEECIKMVGMFIDLGPVSVLSNKNEKPVILKDFNKGIVYNDPIVILINGLSASASEFFAGTLKDYNRAILLGNTTFGKGSMQSILPLNYQSDNQEFIKVTIEKFYQITGKSNQSSGIQPHIELPNLFNNLLPKEKDEKYALKNDTININLDFKKLNTDYTAVIQNSLNRINSNPYFTNIKNVNDKVDSFFKRKEKRVLLKFKNVFEDVHSLDNLYLETEKILKTNFNLKFSLNTFDKDVIQFDEDLKIDFENKIKEVSTNAHIFEATNILNDLTKK</sequence>
<dbReference type="Pfam" id="PF17804">
    <property type="entry name" value="TSP_NTD"/>
    <property type="match status" value="1"/>
</dbReference>
<dbReference type="InterPro" id="IPR004447">
    <property type="entry name" value="Peptidase_S41A"/>
</dbReference>
<dbReference type="InterPro" id="IPR001478">
    <property type="entry name" value="PDZ"/>
</dbReference>
<keyword evidence="8" id="KW-1185">Reference proteome</keyword>
<dbReference type="PANTHER" id="PTHR32060">
    <property type="entry name" value="TAIL-SPECIFIC PROTEASE"/>
    <property type="match status" value="1"/>
</dbReference>
<proteinExistence type="inferred from homology"/>
<keyword evidence="4" id="KW-0720">Serine protease</keyword>
<feature type="signal peptide" evidence="5">
    <location>
        <begin position="1"/>
        <end position="17"/>
    </location>
</feature>
<evidence type="ECO:0000256" key="4">
    <source>
        <dbReference type="ARBA" id="ARBA00022825"/>
    </source>
</evidence>
<dbReference type="Pfam" id="PF11818">
    <property type="entry name" value="DUF3340"/>
    <property type="match status" value="1"/>
</dbReference>
<dbReference type="InterPro" id="IPR029045">
    <property type="entry name" value="ClpP/crotonase-like_dom_sf"/>
</dbReference>
<evidence type="ECO:0000313" key="7">
    <source>
        <dbReference type="EMBL" id="SEP55384.1"/>
    </source>
</evidence>
<name>A0A1H8YT35_9FLAO</name>
<keyword evidence="5" id="KW-0732">Signal</keyword>
<dbReference type="InterPro" id="IPR036034">
    <property type="entry name" value="PDZ_sf"/>
</dbReference>
<accession>A0A1H8YT35</accession>
<feature type="chain" id="PRO_5011508878" evidence="5">
    <location>
        <begin position="18"/>
        <end position="674"/>
    </location>
</feature>
<dbReference type="Gene3D" id="3.90.226.10">
    <property type="entry name" value="2-enoyl-CoA Hydratase, Chain A, domain 1"/>
    <property type="match status" value="1"/>
</dbReference>
<keyword evidence="3" id="KW-0378">Hydrolase</keyword>
<organism evidence="7 8">
    <name type="scientific">Flavobacterium urocaniciphilum</name>
    <dbReference type="NCBI Taxonomy" id="1299341"/>
    <lineage>
        <taxon>Bacteria</taxon>
        <taxon>Pseudomonadati</taxon>
        <taxon>Bacteroidota</taxon>
        <taxon>Flavobacteriia</taxon>
        <taxon>Flavobacteriales</taxon>
        <taxon>Flavobacteriaceae</taxon>
        <taxon>Flavobacterium</taxon>
    </lineage>
</organism>
<dbReference type="AlphaFoldDB" id="A0A1H8YT35"/>
<feature type="domain" description="PDZ" evidence="6">
    <location>
        <begin position="234"/>
        <end position="283"/>
    </location>
</feature>
<dbReference type="RefSeq" id="WP_091463892.1">
    <property type="nucleotide sequence ID" value="NZ_FOEI01000001.1"/>
</dbReference>
<dbReference type="GO" id="GO:0030288">
    <property type="term" value="C:outer membrane-bounded periplasmic space"/>
    <property type="evidence" value="ECO:0007669"/>
    <property type="project" value="TreeGrafter"/>
</dbReference>
<reference evidence="7 8" key="1">
    <citation type="submission" date="2016-10" db="EMBL/GenBank/DDBJ databases">
        <authorList>
            <person name="de Groot N.N."/>
        </authorList>
    </citation>
    <scope>NUCLEOTIDE SEQUENCE [LARGE SCALE GENOMIC DNA]</scope>
    <source>
        <strain evidence="7 8">DSM 27078</strain>
    </source>
</reference>
<dbReference type="Pfam" id="PF03572">
    <property type="entry name" value="Peptidase_S41"/>
    <property type="match status" value="1"/>
</dbReference>
<dbReference type="Proteomes" id="UP000198648">
    <property type="component" value="Unassembled WGS sequence"/>
</dbReference>
<dbReference type="STRING" id="1299341.SAMN05444005_101189"/>
<dbReference type="PANTHER" id="PTHR32060:SF22">
    <property type="entry name" value="CARBOXYL-TERMINAL-PROCESSING PEPTIDASE 3, CHLOROPLASTIC"/>
    <property type="match status" value="1"/>
</dbReference>
<dbReference type="GO" id="GO:0007165">
    <property type="term" value="P:signal transduction"/>
    <property type="evidence" value="ECO:0007669"/>
    <property type="project" value="TreeGrafter"/>
</dbReference>
<evidence type="ECO:0000256" key="2">
    <source>
        <dbReference type="ARBA" id="ARBA00022670"/>
    </source>
</evidence>
<evidence type="ECO:0000256" key="5">
    <source>
        <dbReference type="SAM" id="SignalP"/>
    </source>
</evidence>
<dbReference type="Gene3D" id="2.30.42.10">
    <property type="match status" value="1"/>
</dbReference>
<dbReference type="CDD" id="cd07560">
    <property type="entry name" value="Peptidase_S41_CPP"/>
    <property type="match status" value="1"/>
</dbReference>
<evidence type="ECO:0000256" key="3">
    <source>
        <dbReference type="ARBA" id="ARBA00022801"/>
    </source>
</evidence>
<evidence type="ECO:0000256" key="1">
    <source>
        <dbReference type="ARBA" id="ARBA00009179"/>
    </source>
</evidence>
<dbReference type="InterPro" id="IPR005151">
    <property type="entry name" value="Tail-specific_protease"/>
</dbReference>
<protein>
    <submittedName>
        <fullName evidence="7">Carboxyl-terminal processing protease</fullName>
    </submittedName>
</protein>
<dbReference type="GO" id="GO:0008236">
    <property type="term" value="F:serine-type peptidase activity"/>
    <property type="evidence" value="ECO:0007669"/>
    <property type="project" value="UniProtKB-KW"/>
</dbReference>
<gene>
    <name evidence="7" type="ORF">SAMN05444005_101189</name>
</gene>
<dbReference type="GO" id="GO:0004175">
    <property type="term" value="F:endopeptidase activity"/>
    <property type="evidence" value="ECO:0007669"/>
    <property type="project" value="TreeGrafter"/>
</dbReference>
<dbReference type="PROSITE" id="PS50106">
    <property type="entry name" value="PDZ"/>
    <property type="match status" value="1"/>
</dbReference>
<dbReference type="EMBL" id="FOEI01000001">
    <property type="protein sequence ID" value="SEP55384.1"/>
    <property type="molecule type" value="Genomic_DNA"/>
</dbReference>
<dbReference type="OrthoDB" id="9812068at2"/>
<comment type="similarity">
    <text evidence="1">Belongs to the peptidase S41A family.</text>
</comment>
<dbReference type="InterPro" id="IPR020992">
    <property type="entry name" value="Tail_Prtase_C"/>
</dbReference>
<evidence type="ECO:0000259" key="6">
    <source>
        <dbReference type="PROSITE" id="PS50106"/>
    </source>
</evidence>